<evidence type="ECO:0000256" key="1">
    <source>
        <dbReference type="SAM" id="MobiDB-lite"/>
    </source>
</evidence>
<dbReference type="GeneID" id="11493627"/>
<evidence type="ECO:0000313" key="3">
    <source>
        <dbReference type="Proteomes" id="UP000000689"/>
    </source>
</evidence>
<dbReference type="EMBL" id="HE580267">
    <property type="protein sequence ID" value="CCD22846.1"/>
    <property type="molecule type" value="Genomic_DNA"/>
</dbReference>
<protein>
    <submittedName>
        <fullName evidence="2">Uncharacterized protein</fullName>
    </submittedName>
</protein>
<reference evidence="2 3" key="1">
    <citation type="journal article" date="2011" name="Proc. Natl. Acad. Sci. U.S.A.">
        <title>Evolutionary erosion of yeast sex chromosomes by mating-type switching accidents.</title>
        <authorList>
            <person name="Gordon J.L."/>
            <person name="Armisen D."/>
            <person name="Proux-Wera E."/>
            <person name="Oheigeartaigh S.S."/>
            <person name="Byrne K.P."/>
            <person name="Wolfe K.H."/>
        </authorList>
    </citation>
    <scope>NUCLEOTIDE SEQUENCE [LARGE SCALE GENOMIC DNA]</scope>
    <source>
        <strain evidence="3">ATCC 10597 / BCRC 20456 / CBS 421 / NBRC 0211 / NRRL Y-12639</strain>
    </source>
</reference>
<dbReference type="RefSeq" id="XP_003668089.1">
    <property type="nucleotide sequence ID" value="XM_003668041.1"/>
</dbReference>
<proteinExistence type="predicted"/>
<evidence type="ECO:0000313" key="2">
    <source>
        <dbReference type="EMBL" id="CCD22846.1"/>
    </source>
</evidence>
<gene>
    <name evidence="2" type="primary">NDAI0A06920</name>
    <name evidence="2" type="ordered locus">NDAI_0A06920</name>
</gene>
<dbReference type="OMA" id="HVFWKKN"/>
<dbReference type="AlphaFoldDB" id="G0W4V8"/>
<name>G0W4V8_NAUDC</name>
<accession>G0W4V8</accession>
<feature type="compositionally biased region" description="Basic and acidic residues" evidence="1">
    <location>
        <begin position="205"/>
        <end position="220"/>
    </location>
</feature>
<dbReference type="KEGG" id="ndi:NDAI_0A06920"/>
<dbReference type="HOGENOM" id="CLU_1195152_0_0_1"/>
<dbReference type="OrthoDB" id="10483864at2759"/>
<feature type="region of interest" description="Disordered" evidence="1">
    <location>
        <begin position="195"/>
        <end position="220"/>
    </location>
</feature>
<dbReference type="Proteomes" id="UP000000689">
    <property type="component" value="Chromosome 1"/>
</dbReference>
<keyword evidence="3" id="KW-1185">Reference proteome</keyword>
<organism evidence="2 3">
    <name type="scientific">Naumovozyma dairenensis (strain ATCC 10597 / BCRC 20456 / CBS 421 / NBRC 0211 / NRRL Y-12639)</name>
    <name type="common">Saccharomyces dairenensis</name>
    <dbReference type="NCBI Taxonomy" id="1071378"/>
    <lineage>
        <taxon>Eukaryota</taxon>
        <taxon>Fungi</taxon>
        <taxon>Dikarya</taxon>
        <taxon>Ascomycota</taxon>
        <taxon>Saccharomycotina</taxon>
        <taxon>Saccharomycetes</taxon>
        <taxon>Saccharomycetales</taxon>
        <taxon>Saccharomycetaceae</taxon>
        <taxon>Naumovozyma</taxon>
    </lineage>
</organism>
<sequence>MMNRYPISLTYRDETVTRKTASKNLTPELLESLISQAFLIQKAFITKHVFWKKNDDDVQRPLTILDDFEKLRENHLTNHSSHLYIFDEVPTIESDGKGNDNNIIIHKSQLDDIIQAIQRLDDRTLHKEMEEFRSKATNEDDIFPSFNIQRGSDGCLRISIPPTNSTLSSFFSHITSEEELTKCIKNCLDHEKCLGTKNQEGTDGGTKHTKPEKTPPKTIM</sequence>